<dbReference type="PANTHER" id="PTHR38658:SF1">
    <property type="entry name" value="OXPP CYCLE PROTEIN OPCA-RELATED"/>
    <property type="match status" value="1"/>
</dbReference>
<dbReference type="InterPro" id="IPR046801">
    <property type="entry name" value="OpcA_G6PD_N"/>
</dbReference>
<keyword evidence="4" id="KW-1185">Reference proteome</keyword>
<gene>
    <name evidence="3" type="ORF">F4553_002622</name>
</gene>
<reference evidence="3 4" key="1">
    <citation type="submission" date="2020-08" db="EMBL/GenBank/DDBJ databases">
        <title>Sequencing the genomes of 1000 actinobacteria strains.</title>
        <authorList>
            <person name="Klenk H.-P."/>
        </authorList>
    </citation>
    <scope>NUCLEOTIDE SEQUENCE [LARGE SCALE GENOMIC DNA]</scope>
    <source>
        <strain evidence="3 4">DSM 45362</strain>
    </source>
</reference>
<name>A0A841BQN4_9ACTN</name>
<dbReference type="PANTHER" id="PTHR38658">
    <property type="entry name" value="OXPP CYCLE PROTEIN OPCA-RELATED"/>
    <property type="match status" value="1"/>
</dbReference>
<dbReference type="InterPro" id="IPR004555">
    <property type="entry name" value="G6PDH_assembly_OpcA"/>
</dbReference>
<protein>
    <submittedName>
        <fullName evidence="3">Glucose-6-phosphate dehydrogenase assembly protein OpcA</fullName>
    </submittedName>
</protein>
<dbReference type="Pfam" id="PF20171">
    <property type="entry name" value="OpcA_G6PD_C"/>
    <property type="match status" value="1"/>
</dbReference>
<proteinExistence type="predicted"/>
<feature type="domain" description="Glucose-6-phosphate dehydrogenase assembly protein OpcA C-terminal" evidence="2">
    <location>
        <begin position="171"/>
        <end position="299"/>
    </location>
</feature>
<organism evidence="3 4">
    <name type="scientific">Allocatelliglobosispora scoriae</name>
    <dbReference type="NCBI Taxonomy" id="643052"/>
    <lineage>
        <taxon>Bacteria</taxon>
        <taxon>Bacillati</taxon>
        <taxon>Actinomycetota</taxon>
        <taxon>Actinomycetes</taxon>
        <taxon>Micromonosporales</taxon>
        <taxon>Micromonosporaceae</taxon>
        <taxon>Allocatelliglobosispora</taxon>
    </lineage>
</organism>
<evidence type="ECO:0000313" key="3">
    <source>
        <dbReference type="EMBL" id="MBB5869243.1"/>
    </source>
</evidence>
<comment type="caution">
    <text evidence="3">The sequence shown here is derived from an EMBL/GenBank/DDBJ whole genome shotgun (WGS) entry which is preliminary data.</text>
</comment>
<evidence type="ECO:0000313" key="4">
    <source>
        <dbReference type="Proteomes" id="UP000587527"/>
    </source>
</evidence>
<dbReference type="EMBL" id="JACHMN010000002">
    <property type="protein sequence ID" value="MBB5869243.1"/>
    <property type="molecule type" value="Genomic_DNA"/>
</dbReference>
<dbReference type="Pfam" id="PF10128">
    <property type="entry name" value="OpcA_G6PD_assem"/>
    <property type="match status" value="1"/>
</dbReference>
<accession>A0A841BQN4</accession>
<feature type="domain" description="Glucose-6-phosphate dehydrogenase assembly protein OpcA N-terminal" evidence="1">
    <location>
        <begin position="50"/>
        <end position="167"/>
    </location>
</feature>
<sequence length="332" mass="35220">MLALWDTTGAEVVRKLAAERHSAGGVASGLALTLVVVVDEARVRGVEDAATIAAASHPCRLIIVSRALKNPHQTGTDVVDRLDAEIIVGGRLGPCEAVALRMHGPLAYHAESVVMPLLAPDVPVVTWWHGNPPDRIADDPLGVVAERRITDVSQAENPLAALRQRAEDYAPGDTDLAWTRITPWRTLLAGALDTSTAPVTAATVVGRLEDPRVSLLAGWLASRLGLTPTLEASSTGKLEQVRLRVGDDDLTLTRSNGTCLLTRTGVGDRTLPLVTRRLGDELAEELRRLDADQPYAAALSAATGVTGLSDRAAVRGLSQKAERRQATVKVPA</sequence>
<evidence type="ECO:0000259" key="2">
    <source>
        <dbReference type="Pfam" id="PF20171"/>
    </source>
</evidence>
<dbReference type="Proteomes" id="UP000587527">
    <property type="component" value="Unassembled WGS sequence"/>
</dbReference>
<dbReference type="RefSeq" id="WP_184835742.1">
    <property type="nucleotide sequence ID" value="NZ_JACHMN010000002.1"/>
</dbReference>
<dbReference type="InterPro" id="IPR046802">
    <property type="entry name" value="OpcA_G6PD_C"/>
</dbReference>
<evidence type="ECO:0000259" key="1">
    <source>
        <dbReference type="Pfam" id="PF10128"/>
    </source>
</evidence>
<dbReference type="AlphaFoldDB" id="A0A841BQN4"/>